<accession>A0A6J5N305</accession>
<sequence>MKKTYKQGTVDFTEFDSLGEYIRYAKDNPTPKDSNQPKSGSFNYTETLAEACNLATHGWDEIRAEVDAQLDELVEHINDAFGEFYVSEHSTSGAFVDMGRFVTGEPECMVSFVSEPQARMGRVVKIVMNAVVSGHVPADLIKRRGIAVLALIDTIHKLGVGIELWWEESLAGGKQEFSTLIKLHSSEEPMDINSLMFSLAHPDMLRRLQFSVQEQHKDAKSQGAYSGGGYGLPRDLMSPRHCDYDVTIEKLQNGDQELVANTLQWVLSTVQGLGLVEVDA</sequence>
<name>A0A6J5N305_9CAUD</name>
<evidence type="ECO:0000313" key="2">
    <source>
        <dbReference type="EMBL" id="CAB4151733.1"/>
    </source>
</evidence>
<organism evidence="2">
    <name type="scientific">uncultured Caudovirales phage</name>
    <dbReference type="NCBI Taxonomy" id="2100421"/>
    <lineage>
        <taxon>Viruses</taxon>
        <taxon>Duplodnaviria</taxon>
        <taxon>Heunggongvirae</taxon>
        <taxon>Uroviricota</taxon>
        <taxon>Caudoviricetes</taxon>
        <taxon>Peduoviridae</taxon>
        <taxon>Maltschvirus</taxon>
        <taxon>Maltschvirus maltsch</taxon>
    </lineage>
</organism>
<dbReference type="EMBL" id="LR796566">
    <property type="protein sequence ID" value="CAB4151733.1"/>
    <property type="molecule type" value="Genomic_DNA"/>
</dbReference>
<reference evidence="2" key="1">
    <citation type="submission" date="2020-04" db="EMBL/GenBank/DDBJ databases">
        <authorList>
            <person name="Chiriac C."/>
            <person name="Salcher M."/>
            <person name="Ghai R."/>
            <person name="Kavagutti S V."/>
        </authorList>
    </citation>
    <scope>NUCLEOTIDE SEQUENCE</scope>
</reference>
<feature type="domain" description="DUF7192" evidence="1">
    <location>
        <begin position="3"/>
        <end position="256"/>
    </location>
</feature>
<dbReference type="Pfam" id="PF23822">
    <property type="entry name" value="DUF7192"/>
    <property type="match status" value="1"/>
</dbReference>
<evidence type="ECO:0000259" key="1">
    <source>
        <dbReference type="Pfam" id="PF23822"/>
    </source>
</evidence>
<gene>
    <name evidence="2" type="ORF">UFOVP587_31</name>
</gene>
<protein>
    <recommendedName>
        <fullName evidence="1">DUF7192 domain-containing protein</fullName>
    </recommendedName>
</protein>
<proteinExistence type="predicted"/>
<dbReference type="InterPro" id="IPR055616">
    <property type="entry name" value="DUF7192"/>
</dbReference>